<dbReference type="AlphaFoldDB" id="A0A9L0IDP8"/>
<keyword evidence="2" id="KW-1185">Reference proteome</keyword>
<protein>
    <submittedName>
        <fullName evidence="1">Uncharacterized protein</fullName>
    </submittedName>
</protein>
<accession>A0A9L0IDP8</accession>
<dbReference type="Ensembl" id="ENSEAST00005051619.1">
    <property type="protein sequence ID" value="ENSEASP00005039965.1"/>
    <property type="gene ID" value="ENSEASG00005034449.1"/>
</dbReference>
<dbReference type="Ensembl" id="ENSEAST00005062771.1">
    <property type="protein sequence ID" value="ENSEASP00005057360.1"/>
    <property type="gene ID" value="ENSEASG00005034449.1"/>
</dbReference>
<evidence type="ECO:0000313" key="1">
    <source>
        <dbReference type="Ensembl" id="ENSEASP00005039007.1"/>
    </source>
</evidence>
<sequence length="126" mass="14592">VPRWKLLEILLRRPSVQTTCSGQCRCTVVCTLVRLGKGEQRHGQLETELLFPRRRHLLAPFSNLTPSVFLHRFCTLGTKKLARTLLRQDCFGEEMRVRPSRPLSWSDQQSPGGEPVICVHMREKQR</sequence>
<evidence type="ECO:0000313" key="2">
    <source>
        <dbReference type="Proteomes" id="UP000694387"/>
    </source>
</evidence>
<dbReference type="Ensembl" id="ENSEAST00005076599.1">
    <property type="protein sequence ID" value="ENSEASP00005039007.1"/>
    <property type="gene ID" value="ENSEASG00005034449.1"/>
</dbReference>
<dbReference type="Proteomes" id="UP000694387">
    <property type="component" value="Chromosome 25"/>
</dbReference>
<proteinExistence type="predicted"/>
<dbReference type="GeneTree" id="ENSGT00900000143258"/>
<organism evidence="1 2">
    <name type="scientific">Equus asinus</name>
    <name type="common">Donkey</name>
    <name type="synonym">Equus africanus asinus</name>
    <dbReference type="NCBI Taxonomy" id="9793"/>
    <lineage>
        <taxon>Eukaryota</taxon>
        <taxon>Metazoa</taxon>
        <taxon>Chordata</taxon>
        <taxon>Craniata</taxon>
        <taxon>Vertebrata</taxon>
        <taxon>Euteleostomi</taxon>
        <taxon>Mammalia</taxon>
        <taxon>Eutheria</taxon>
        <taxon>Laurasiatheria</taxon>
        <taxon>Perissodactyla</taxon>
        <taxon>Equidae</taxon>
        <taxon>Equus</taxon>
    </lineage>
</organism>
<reference evidence="1 2" key="1">
    <citation type="journal article" date="2020" name="Nat. Commun.">
        <title>Donkey genomes provide new insights into domestication and selection for coat color.</title>
        <authorList>
            <person name="Wang"/>
            <person name="C."/>
            <person name="Li"/>
            <person name="H."/>
            <person name="Guo"/>
            <person name="Y."/>
            <person name="Huang"/>
            <person name="J."/>
            <person name="Sun"/>
            <person name="Y."/>
            <person name="Min"/>
            <person name="J."/>
            <person name="Wang"/>
            <person name="J."/>
            <person name="Fang"/>
            <person name="X."/>
            <person name="Zhao"/>
            <person name="Z."/>
            <person name="Wang"/>
            <person name="S."/>
            <person name="Zhang"/>
            <person name="Y."/>
            <person name="Liu"/>
            <person name="Q."/>
            <person name="Jiang"/>
            <person name="Q."/>
            <person name="Wang"/>
            <person name="X."/>
            <person name="Guo"/>
            <person name="Y."/>
            <person name="Yang"/>
            <person name="C."/>
            <person name="Wang"/>
            <person name="Y."/>
            <person name="Tian"/>
            <person name="F."/>
            <person name="Zhuang"/>
            <person name="G."/>
            <person name="Fan"/>
            <person name="Y."/>
            <person name="Gao"/>
            <person name="Q."/>
            <person name="Li"/>
            <person name="Y."/>
            <person name="Ju"/>
            <person name="Z."/>
            <person name="Li"/>
            <person name="J."/>
            <person name="Li"/>
            <person name="R."/>
            <person name="Hou"/>
            <person name="M."/>
            <person name="Yang"/>
            <person name="G."/>
            <person name="Liu"/>
            <person name="G."/>
            <person name="Liu"/>
            <person name="W."/>
            <person name="Guo"/>
            <person name="J."/>
            <person name="Pan"/>
            <person name="S."/>
            <person name="Fan"/>
            <person name="G."/>
            <person name="Zhang"/>
            <person name="W."/>
            <person name="Zhang"/>
            <person name="R."/>
            <person name="Yu"/>
            <person name="J."/>
            <person name="Zhang"/>
            <person name="X."/>
            <person name="Yin"/>
            <person name="Q."/>
            <person name="Ji"/>
            <person name="C."/>
            <person name="Jin"/>
            <person name="Y."/>
            <person name="Yue"/>
            <person name="G."/>
            <person name="Liu"/>
            <person name="M."/>
            <person name="Xu"/>
            <person name="J."/>
            <person name="Liu"/>
            <person name="S."/>
            <person name="Jordana"/>
            <person name="J."/>
            <person name="Noce"/>
            <person name="A."/>
            <person name="Amills"/>
            <person name="M."/>
            <person name="Wu"/>
            <person name="D.D."/>
            <person name="Li"/>
            <person name="S."/>
            <person name="Zhou"/>
            <person name="X. and Zhong"/>
            <person name="J."/>
        </authorList>
    </citation>
    <scope>NUCLEOTIDE SEQUENCE [LARGE SCALE GENOMIC DNA]</scope>
</reference>
<reference evidence="1" key="2">
    <citation type="submission" date="2025-05" db="UniProtKB">
        <authorList>
            <consortium name="Ensembl"/>
        </authorList>
    </citation>
    <scope>IDENTIFICATION</scope>
</reference>
<name>A0A9L0IDP8_EQUAS</name>